<proteinExistence type="inferred from homology"/>
<evidence type="ECO:0000256" key="1">
    <source>
        <dbReference type="ARBA" id="ARBA00010688"/>
    </source>
</evidence>
<keyword evidence="3 5" id="KW-0418">Kinase</keyword>
<reference evidence="6" key="1">
    <citation type="journal article" date="2019" name="Int. J. Syst. Evol. Microbiol.">
        <title>The Global Catalogue of Microorganisms (GCM) 10K type strain sequencing project: providing services to taxonomists for standard genome sequencing and annotation.</title>
        <authorList>
            <consortium name="The Broad Institute Genomics Platform"/>
            <consortium name="The Broad Institute Genome Sequencing Center for Infectious Disease"/>
            <person name="Wu L."/>
            <person name="Ma J."/>
        </authorList>
    </citation>
    <scope>NUCLEOTIDE SEQUENCE [LARGE SCALE GENOMIC DNA]</scope>
    <source>
        <strain evidence="6">NBRC 105857</strain>
    </source>
</reference>
<dbReference type="SUPFAM" id="SSF53613">
    <property type="entry name" value="Ribokinase-like"/>
    <property type="match status" value="1"/>
</dbReference>
<dbReference type="EMBL" id="BSOJ01000012">
    <property type="protein sequence ID" value="GLR26113.1"/>
    <property type="molecule type" value="Genomic_DNA"/>
</dbReference>
<organism evidence="5 6">
    <name type="scientific">Limnobacter litoralis</name>
    <dbReference type="NCBI Taxonomy" id="481366"/>
    <lineage>
        <taxon>Bacteria</taxon>
        <taxon>Pseudomonadati</taxon>
        <taxon>Pseudomonadota</taxon>
        <taxon>Betaproteobacteria</taxon>
        <taxon>Burkholderiales</taxon>
        <taxon>Burkholderiaceae</taxon>
        <taxon>Limnobacter</taxon>
    </lineage>
</organism>
<feature type="domain" description="Carbohydrate kinase PfkB" evidence="4">
    <location>
        <begin position="39"/>
        <end position="293"/>
    </location>
</feature>
<dbReference type="PROSITE" id="PS00583">
    <property type="entry name" value="PFKB_KINASES_1"/>
    <property type="match status" value="1"/>
</dbReference>
<keyword evidence="2" id="KW-0808">Transferase</keyword>
<evidence type="ECO:0000313" key="6">
    <source>
        <dbReference type="Proteomes" id="UP001156664"/>
    </source>
</evidence>
<keyword evidence="6" id="KW-1185">Reference proteome</keyword>
<comment type="caution">
    <text evidence="5">The sequence shown here is derived from an EMBL/GenBank/DDBJ whole genome shotgun (WGS) entry which is preliminary data.</text>
</comment>
<gene>
    <name evidence="5" type="ORF">GCM10007875_12010</name>
</gene>
<accession>A0ABQ5YT56</accession>
<evidence type="ECO:0000259" key="4">
    <source>
        <dbReference type="Pfam" id="PF00294"/>
    </source>
</evidence>
<comment type="similarity">
    <text evidence="1">Belongs to the carbohydrate kinase PfkB family.</text>
</comment>
<evidence type="ECO:0000256" key="3">
    <source>
        <dbReference type="ARBA" id="ARBA00022777"/>
    </source>
</evidence>
<dbReference type="InterPro" id="IPR011611">
    <property type="entry name" value="PfkB_dom"/>
</dbReference>
<dbReference type="InterPro" id="IPR029056">
    <property type="entry name" value="Ribokinase-like"/>
</dbReference>
<dbReference type="Gene3D" id="3.40.1190.20">
    <property type="match status" value="1"/>
</dbReference>
<evidence type="ECO:0000313" key="5">
    <source>
        <dbReference type="EMBL" id="GLR26113.1"/>
    </source>
</evidence>
<dbReference type="InterPro" id="IPR050306">
    <property type="entry name" value="PfkB_Carbo_kinase"/>
</dbReference>
<sequence length="313" mass="33723">MSSKRVLICGSIAFDTIMVFEGRFKDQILPDQVHILNVAFLVPTLRKDWGGCAGNITYGLKMLGGNPVPMATVGHDAAGYLNRFQHLGIDCSSLRTVDSEFTAQAFITTDLDDNQITAFHPGAMTHSHLNTVESAGDIALGIIAPDGRDGMIQHAEQFAAASVPFVFDPGQGLPMFGKAELDRFIELASYAAVNDYEAKMLCDKTGNTLEELASRLEALIVTRGAEGSWVFVNGQRHDIRCVKASEIADPTGCGDAYRGGLLYGLSNGMPVLKAAKLASLMGALKIAHKGGQNYAFSRTEIEERFKAEFGEAL</sequence>
<dbReference type="RefSeq" id="WP_284280590.1">
    <property type="nucleotide sequence ID" value="NZ_BSOJ01000012.1"/>
</dbReference>
<dbReference type="PANTHER" id="PTHR43085:SF46">
    <property type="entry name" value="ADENOSINE KINASE"/>
    <property type="match status" value="1"/>
</dbReference>
<dbReference type="GO" id="GO:0016301">
    <property type="term" value="F:kinase activity"/>
    <property type="evidence" value="ECO:0007669"/>
    <property type="project" value="UniProtKB-KW"/>
</dbReference>
<dbReference type="Pfam" id="PF00294">
    <property type="entry name" value="PfkB"/>
    <property type="match status" value="1"/>
</dbReference>
<dbReference type="CDD" id="cd01942">
    <property type="entry name" value="ribokinase_group_A"/>
    <property type="match status" value="1"/>
</dbReference>
<name>A0ABQ5YT56_9BURK</name>
<dbReference type="InterPro" id="IPR002173">
    <property type="entry name" value="Carboh/pur_kinase_PfkB_CS"/>
</dbReference>
<evidence type="ECO:0000256" key="2">
    <source>
        <dbReference type="ARBA" id="ARBA00022679"/>
    </source>
</evidence>
<dbReference type="Proteomes" id="UP001156664">
    <property type="component" value="Unassembled WGS sequence"/>
</dbReference>
<protein>
    <submittedName>
        <fullName evidence="5">Sugar kinase</fullName>
    </submittedName>
</protein>
<dbReference type="PANTHER" id="PTHR43085">
    <property type="entry name" value="HEXOKINASE FAMILY MEMBER"/>
    <property type="match status" value="1"/>
</dbReference>